<evidence type="ECO:0000313" key="3">
    <source>
        <dbReference type="Proteomes" id="UP000536685"/>
    </source>
</evidence>
<dbReference type="SUPFAM" id="SSF50475">
    <property type="entry name" value="FMN-binding split barrel"/>
    <property type="match status" value="1"/>
</dbReference>
<dbReference type="RefSeq" id="WP_184236850.1">
    <property type="nucleotide sequence ID" value="NZ_JACHMJ010000001.1"/>
</dbReference>
<accession>A0A841AMY1</accession>
<dbReference type="Gene3D" id="2.30.110.10">
    <property type="entry name" value="Electron Transport, Fmn-binding Protein, Chain A"/>
    <property type="match status" value="1"/>
</dbReference>
<keyword evidence="3" id="KW-1185">Reference proteome</keyword>
<dbReference type="AlphaFoldDB" id="A0A841AMY1"/>
<reference evidence="2 3" key="1">
    <citation type="submission" date="2020-08" db="EMBL/GenBank/DDBJ databases">
        <title>Sequencing the genomes of 1000 actinobacteria strains.</title>
        <authorList>
            <person name="Klenk H.-P."/>
        </authorList>
    </citation>
    <scope>NUCLEOTIDE SEQUENCE [LARGE SCALE GENOMIC DNA]</scope>
    <source>
        <strain evidence="2 3">DSM 105784</strain>
    </source>
</reference>
<dbReference type="InterPro" id="IPR052917">
    <property type="entry name" value="Stress-Dev_Protein"/>
</dbReference>
<dbReference type="InterPro" id="IPR038725">
    <property type="entry name" value="YdaG_split_barrel_FMN-bd"/>
</dbReference>
<dbReference type="Proteomes" id="UP000536685">
    <property type="component" value="Unassembled WGS sequence"/>
</dbReference>
<organism evidence="2 3">
    <name type="scientific">Conyzicola lurida</name>
    <dbReference type="NCBI Taxonomy" id="1172621"/>
    <lineage>
        <taxon>Bacteria</taxon>
        <taxon>Bacillati</taxon>
        <taxon>Actinomycetota</taxon>
        <taxon>Actinomycetes</taxon>
        <taxon>Micrococcales</taxon>
        <taxon>Microbacteriaceae</taxon>
        <taxon>Conyzicola</taxon>
    </lineage>
</organism>
<dbReference type="PANTHER" id="PTHR34818:SF1">
    <property type="entry name" value="PROTEIN BLI-3"/>
    <property type="match status" value="1"/>
</dbReference>
<gene>
    <name evidence="2" type="ORF">HD599_002007</name>
</gene>
<dbReference type="Pfam" id="PF16242">
    <property type="entry name" value="Pyrid_ox_like"/>
    <property type="match status" value="1"/>
</dbReference>
<feature type="domain" description="General stress protein FMN-binding split barrel" evidence="1">
    <location>
        <begin position="7"/>
        <end position="151"/>
    </location>
</feature>
<name>A0A841AMY1_9MICO</name>
<proteinExistence type="predicted"/>
<dbReference type="InterPro" id="IPR012349">
    <property type="entry name" value="Split_barrel_FMN-bd"/>
</dbReference>
<sequence length="160" mass="17275">MTDDTDLETIRTIIGAAKVAVLTTTSASGELHSRPLAVLDAPFEGSLWFFTADPSPKTDDIQGNPEVNVAYADGKGYLSIAGTATVEHNPTRIDQLWTPMAEAWFEQGKSDPSVALLRVDARSAEYWSVDKPGVVRAFEIAKAVITKTQPDIGENRTVAL</sequence>
<dbReference type="EMBL" id="JACHMJ010000001">
    <property type="protein sequence ID" value="MBB5843684.1"/>
    <property type="molecule type" value="Genomic_DNA"/>
</dbReference>
<dbReference type="PANTHER" id="PTHR34818">
    <property type="entry name" value="PROTEIN BLI-3"/>
    <property type="match status" value="1"/>
</dbReference>
<evidence type="ECO:0000313" key="2">
    <source>
        <dbReference type="EMBL" id="MBB5843684.1"/>
    </source>
</evidence>
<comment type="caution">
    <text evidence="2">The sequence shown here is derived from an EMBL/GenBank/DDBJ whole genome shotgun (WGS) entry which is preliminary data.</text>
</comment>
<protein>
    <submittedName>
        <fullName evidence="2">General stress protein 26</fullName>
    </submittedName>
</protein>
<evidence type="ECO:0000259" key="1">
    <source>
        <dbReference type="Pfam" id="PF16242"/>
    </source>
</evidence>